<dbReference type="RefSeq" id="WP_116846826.1">
    <property type="nucleotide sequence ID" value="NZ_QTJU01000002.1"/>
</dbReference>
<protein>
    <submittedName>
        <fullName evidence="1">Uncharacterized protein</fullName>
    </submittedName>
</protein>
<accession>A0A3E1NM06</accession>
<dbReference type="Proteomes" id="UP000261284">
    <property type="component" value="Unassembled WGS sequence"/>
</dbReference>
<dbReference type="AlphaFoldDB" id="A0A3E1NM06"/>
<organism evidence="1 2">
    <name type="scientific">Deminuibacter soli</name>
    <dbReference type="NCBI Taxonomy" id="2291815"/>
    <lineage>
        <taxon>Bacteria</taxon>
        <taxon>Pseudomonadati</taxon>
        <taxon>Bacteroidota</taxon>
        <taxon>Chitinophagia</taxon>
        <taxon>Chitinophagales</taxon>
        <taxon>Chitinophagaceae</taxon>
        <taxon>Deminuibacter</taxon>
    </lineage>
</organism>
<dbReference type="EMBL" id="QTJU01000002">
    <property type="protein sequence ID" value="RFM28838.1"/>
    <property type="molecule type" value="Genomic_DNA"/>
</dbReference>
<gene>
    <name evidence="1" type="ORF">DXN05_08680</name>
</gene>
<keyword evidence="2" id="KW-1185">Reference proteome</keyword>
<comment type="caution">
    <text evidence="1">The sequence shown here is derived from an EMBL/GenBank/DDBJ whole genome shotgun (WGS) entry which is preliminary data.</text>
</comment>
<name>A0A3E1NM06_9BACT</name>
<evidence type="ECO:0000313" key="1">
    <source>
        <dbReference type="EMBL" id="RFM28838.1"/>
    </source>
</evidence>
<evidence type="ECO:0000313" key="2">
    <source>
        <dbReference type="Proteomes" id="UP000261284"/>
    </source>
</evidence>
<proteinExistence type="predicted"/>
<sequence>MYFKPSQEKSDGNIALLRELFNKTVDTPQQYEILYAPHAYTRYLWVFKKRVHENYLLGYNLHNHSFALFSFAYEQGMFLSGPVEYFTRNDIQSFSCDFFGTHILKLRSNKTFRFSIVPYTTTEYVVALRQEEEASALLTALKAI</sequence>
<reference evidence="1 2" key="1">
    <citation type="submission" date="2018-08" db="EMBL/GenBank/DDBJ databases">
        <title>Chitinophagaceae sp. K23C18032701, a novel bacterium isolated from forest soil.</title>
        <authorList>
            <person name="Wang C."/>
        </authorList>
    </citation>
    <scope>NUCLEOTIDE SEQUENCE [LARGE SCALE GENOMIC DNA]</scope>
    <source>
        <strain evidence="1 2">K23C18032701</strain>
    </source>
</reference>